<dbReference type="RefSeq" id="WP_307475090.1">
    <property type="nucleotide sequence ID" value="NZ_JAUSUB010000009.1"/>
</dbReference>
<dbReference type="InterPro" id="IPR016181">
    <property type="entry name" value="Acyl_CoA_acyltransferase"/>
</dbReference>
<proteinExistence type="predicted"/>
<accession>A0ABU0AH27</accession>
<evidence type="ECO:0000313" key="2">
    <source>
        <dbReference type="EMBL" id="MDQ0270566.1"/>
    </source>
</evidence>
<evidence type="ECO:0000313" key="3">
    <source>
        <dbReference type="Proteomes" id="UP001238088"/>
    </source>
</evidence>
<dbReference type="Gene3D" id="3.40.630.30">
    <property type="match status" value="1"/>
</dbReference>
<keyword evidence="3" id="KW-1185">Reference proteome</keyword>
<comment type="caution">
    <text evidence="2">The sequence shown here is derived from an EMBL/GenBank/DDBJ whole genome shotgun (WGS) entry which is preliminary data.</text>
</comment>
<gene>
    <name evidence="2" type="ORF">J2S17_002441</name>
</gene>
<feature type="domain" description="N-acetyltransferase" evidence="1">
    <location>
        <begin position="1"/>
        <end position="88"/>
    </location>
</feature>
<dbReference type="Pfam" id="PF00583">
    <property type="entry name" value="Acetyltransf_1"/>
    <property type="match status" value="1"/>
</dbReference>
<organism evidence="2 3">
    <name type="scientific">Cytobacillus purgationiresistens</name>
    <dbReference type="NCBI Taxonomy" id="863449"/>
    <lineage>
        <taxon>Bacteria</taxon>
        <taxon>Bacillati</taxon>
        <taxon>Bacillota</taxon>
        <taxon>Bacilli</taxon>
        <taxon>Bacillales</taxon>
        <taxon>Bacillaceae</taxon>
        <taxon>Cytobacillus</taxon>
    </lineage>
</organism>
<dbReference type="EMBL" id="JAUSUB010000009">
    <property type="protein sequence ID" value="MDQ0270566.1"/>
    <property type="molecule type" value="Genomic_DNA"/>
</dbReference>
<sequence length="88" mass="10004">MNIRVAKKEDLTDLTELMNHLGYPTTTRQLIGRLTSIFANPDYYTFVAELDGKVVGMAGLHLGRSYEYDGHHVRILAFVVDSSYRNKV</sequence>
<dbReference type="SUPFAM" id="SSF55729">
    <property type="entry name" value="Acyl-CoA N-acyltransferases (Nat)"/>
    <property type="match status" value="1"/>
</dbReference>
<protein>
    <submittedName>
        <fullName evidence="2">N-acetylglutamate synthase-like GNAT family acetyltransferase</fullName>
    </submittedName>
</protein>
<name>A0ABU0AH27_9BACI</name>
<dbReference type="InterPro" id="IPR000182">
    <property type="entry name" value="GNAT_dom"/>
</dbReference>
<dbReference type="Proteomes" id="UP001238088">
    <property type="component" value="Unassembled WGS sequence"/>
</dbReference>
<evidence type="ECO:0000259" key="1">
    <source>
        <dbReference type="PROSITE" id="PS51186"/>
    </source>
</evidence>
<dbReference type="PROSITE" id="PS51186">
    <property type="entry name" value="GNAT"/>
    <property type="match status" value="1"/>
</dbReference>
<reference evidence="2 3" key="1">
    <citation type="submission" date="2023-07" db="EMBL/GenBank/DDBJ databases">
        <title>Genomic Encyclopedia of Type Strains, Phase IV (KMG-IV): sequencing the most valuable type-strain genomes for metagenomic binning, comparative biology and taxonomic classification.</title>
        <authorList>
            <person name="Goeker M."/>
        </authorList>
    </citation>
    <scope>NUCLEOTIDE SEQUENCE [LARGE SCALE GENOMIC DNA]</scope>
    <source>
        <strain evidence="2 3">DSM 23494</strain>
    </source>
</reference>
<dbReference type="CDD" id="cd04301">
    <property type="entry name" value="NAT_SF"/>
    <property type="match status" value="1"/>
</dbReference>